<dbReference type="EMBL" id="WHWC01000003">
    <property type="protein sequence ID" value="KAG8385966.1"/>
    <property type="molecule type" value="Genomic_DNA"/>
</dbReference>
<dbReference type="Proteomes" id="UP000826271">
    <property type="component" value="Unassembled WGS sequence"/>
</dbReference>
<gene>
    <name evidence="1" type="ORF">BUALT_Bualt03G0100100</name>
</gene>
<accession>A0AAV6XZA2</accession>
<comment type="caution">
    <text evidence="1">The sequence shown here is derived from an EMBL/GenBank/DDBJ whole genome shotgun (WGS) entry which is preliminary data.</text>
</comment>
<sequence>MLTMHAPPIIGLKTFSLVPPLDIEIPSNALFFNIFLIRRPNRNPLEPNRSSRPPHQHTRLSAPTDIASLRYCPCNPLKSQQCHCTATPQTSGSLPIETEPSSNETWWRHSQHIWEHPIITVFTISKFSALCSPPDSLPDARMTAHCPSLISIPKRTPNILKLGGKHLYIMGNIPYEQFCNPT</sequence>
<name>A0AAV6XZA2_9LAMI</name>
<evidence type="ECO:0000313" key="1">
    <source>
        <dbReference type="EMBL" id="KAG8385966.1"/>
    </source>
</evidence>
<evidence type="ECO:0000313" key="2">
    <source>
        <dbReference type="Proteomes" id="UP000826271"/>
    </source>
</evidence>
<dbReference type="AlphaFoldDB" id="A0AAV6XZA2"/>
<organism evidence="1 2">
    <name type="scientific">Buddleja alternifolia</name>
    <dbReference type="NCBI Taxonomy" id="168488"/>
    <lineage>
        <taxon>Eukaryota</taxon>
        <taxon>Viridiplantae</taxon>
        <taxon>Streptophyta</taxon>
        <taxon>Embryophyta</taxon>
        <taxon>Tracheophyta</taxon>
        <taxon>Spermatophyta</taxon>
        <taxon>Magnoliopsida</taxon>
        <taxon>eudicotyledons</taxon>
        <taxon>Gunneridae</taxon>
        <taxon>Pentapetalae</taxon>
        <taxon>asterids</taxon>
        <taxon>lamiids</taxon>
        <taxon>Lamiales</taxon>
        <taxon>Scrophulariaceae</taxon>
        <taxon>Buddlejeae</taxon>
        <taxon>Buddleja</taxon>
    </lineage>
</organism>
<proteinExistence type="predicted"/>
<keyword evidence="2" id="KW-1185">Reference proteome</keyword>
<reference evidence="1" key="1">
    <citation type="submission" date="2019-10" db="EMBL/GenBank/DDBJ databases">
        <authorList>
            <person name="Zhang R."/>
            <person name="Pan Y."/>
            <person name="Wang J."/>
            <person name="Ma R."/>
            <person name="Yu S."/>
        </authorList>
    </citation>
    <scope>NUCLEOTIDE SEQUENCE</scope>
    <source>
        <strain evidence="1">LA-IB0</strain>
        <tissue evidence="1">Leaf</tissue>
    </source>
</reference>
<protein>
    <submittedName>
        <fullName evidence="1">Uncharacterized protein</fullName>
    </submittedName>
</protein>